<evidence type="ECO:0000313" key="5">
    <source>
        <dbReference type="EMBL" id="OGC39616.1"/>
    </source>
</evidence>
<sequence>MKNNVLKEKLHKGEKVLGTWCILPSASTVNVLAASGMDFIIIDMEHGPISFETAENMVRAAEVENCTPLIRVPRNDEADILRALDVGAHGVVVPHIETVADRENAIRAIKYHPIGERGLSPFTRAGGYDPEDTSKHAEKANTKTMSVLIVEGQEGVKNLEKIMDDSNVDVVYFGLCDLSQALDMPGQLDNPKLKNFVKDCVARAQKKKVTVGAFTADMKMLRWFKEIGIQFITYSLDSTELCRTFKKIKSEFSSW</sequence>
<name>A0A1F4U3V1_UNCSA</name>
<gene>
    <name evidence="5" type="ORF">A2438_07820</name>
</gene>
<evidence type="ECO:0000313" key="6">
    <source>
        <dbReference type="Proteomes" id="UP000179242"/>
    </source>
</evidence>
<dbReference type="InterPro" id="IPR015813">
    <property type="entry name" value="Pyrv/PenolPyrv_kinase-like_dom"/>
</dbReference>
<organism evidence="5 6">
    <name type="scientific">candidate division WOR-1 bacterium RIFOXYC2_FULL_46_14</name>
    <dbReference type="NCBI Taxonomy" id="1802587"/>
    <lineage>
        <taxon>Bacteria</taxon>
        <taxon>Bacillati</taxon>
        <taxon>Saganbacteria</taxon>
    </lineage>
</organism>
<evidence type="ECO:0000259" key="4">
    <source>
        <dbReference type="Pfam" id="PF03328"/>
    </source>
</evidence>
<dbReference type="SUPFAM" id="SSF51621">
    <property type="entry name" value="Phosphoenolpyruvate/pyruvate domain"/>
    <property type="match status" value="1"/>
</dbReference>
<dbReference type="GO" id="GO:0016832">
    <property type="term" value="F:aldehyde-lyase activity"/>
    <property type="evidence" value="ECO:0007669"/>
    <property type="project" value="TreeGrafter"/>
</dbReference>
<dbReference type="AlphaFoldDB" id="A0A1F4U3V1"/>
<evidence type="ECO:0000256" key="2">
    <source>
        <dbReference type="ARBA" id="ARBA00022723"/>
    </source>
</evidence>
<dbReference type="InterPro" id="IPR050251">
    <property type="entry name" value="HpcH-HpaI_aldolase"/>
</dbReference>
<dbReference type="PANTHER" id="PTHR30502">
    <property type="entry name" value="2-KETO-3-DEOXY-L-RHAMNONATE ALDOLASE"/>
    <property type="match status" value="1"/>
</dbReference>
<dbReference type="GO" id="GO:0005737">
    <property type="term" value="C:cytoplasm"/>
    <property type="evidence" value="ECO:0007669"/>
    <property type="project" value="TreeGrafter"/>
</dbReference>
<dbReference type="Pfam" id="PF03328">
    <property type="entry name" value="HpcH_HpaI"/>
    <property type="match status" value="1"/>
</dbReference>
<comment type="similarity">
    <text evidence="1">Belongs to the HpcH/HpaI aldolase family.</text>
</comment>
<keyword evidence="3" id="KW-0456">Lyase</keyword>
<dbReference type="InterPro" id="IPR005000">
    <property type="entry name" value="Aldolase/citrate-lyase_domain"/>
</dbReference>
<evidence type="ECO:0000256" key="3">
    <source>
        <dbReference type="ARBA" id="ARBA00023239"/>
    </source>
</evidence>
<reference evidence="5 6" key="1">
    <citation type="journal article" date="2016" name="Nat. Commun.">
        <title>Thousands of microbial genomes shed light on interconnected biogeochemical processes in an aquifer system.</title>
        <authorList>
            <person name="Anantharaman K."/>
            <person name="Brown C.T."/>
            <person name="Hug L.A."/>
            <person name="Sharon I."/>
            <person name="Castelle C.J."/>
            <person name="Probst A.J."/>
            <person name="Thomas B.C."/>
            <person name="Singh A."/>
            <person name="Wilkins M.J."/>
            <person name="Karaoz U."/>
            <person name="Brodie E.L."/>
            <person name="Williams K.H."/>
            <person name="Hubbard S.S."/>
            <person name="Banfield J.F."/>
        </authorList>
    </citation>
    <scope>NUCLEOTIDE SEQUENCE [LARGE SCALE GENOMIC DNA]</scope>
</reference>
<accession>A0A1F4U3V1</accession>
<dbReference type="InterPro" id="IPR040442">
    <property type="entry name" value="Pyrv_kinase-like_dom_sf"/>
</dbReference>
<proteinExistence type="inferred from homology"/>
<dbReference type="GO" id="GO:0046872">
    <property type="term" value="F:metal ion binding"/>
    <property type="evidence" value="ECO:0007669"/>
    <property type="project" value="UniProtKB-KW"/>
</dbReference>
<dbReference type="EMBL" id="MEUJ01000008">
    <property type="protein sequence ID" value="OGC39616.1"/>
    <property type="molecule type" value="Genomic_DNA"/>
</dbReference>
<protein>
    <recommendedName>
        <fullName evidence="4">HpcH/HpaI aldolase/citrate lyase domain-containing protein</fullName>
    </recommendedName>
</protein>
<dbReference type="Gene3D" id="3.20.20.60">
    <property type="entry name" value="Phosphoenolpyruvate-binding domains"/>
    <property type="match status" value="1"/>
</dbReference>
<dbReference type="Proteomes" id="UP000179242">
    <property type="component" value="Unassembled WGS sequence"/>
</dbReference>
<keyword evidence="2" id="KW-0479">Metal-binding</keyword>
<dbReference type="PANTHER" id="PTHR30502:SF0">
    <property type="entry name" value="PHOSPHOENOLPYRUVATE CARBOXYLASE FAMILY PROTEIN"/>
    <property type="match status" value="1"/>
</dbReference>
<evidence type="ECO:0000256" key="1">
    <source>
        <dbReference type="ARBA" id="ARBA00005568"/>
    </source>
</evidence>
<comment type="caution">
    <text evidence="5">The sequence shown here is derived from an EMBL/GenBank/DDBJ whole genome shotgun (WGS) entry which is preliminary data.</text>
</comment>
<feature type="domain" description="HpcH/HpaI aldolase/citrate lyase" evidence="4">
    <location>
        <begin position="19"/>
        <end position="241"/>
    </location>
</feature>